<keyword evidence="1" id="KW-0812">Transmembrane</keyword>
<dbReference type="PANTHER" id="PTHR34220:SF7">
    <property type="entry name" value="SENSOR HISTIDINE KINASE YPDA"/>
    <property type="match status" value="1"/>
</dbReference>
<feature type="transmembrane region" description="Helical" evidence="1">
    <location>
        <begin position="12"/>
        <end position="30"/>
    </location>
</feature>
<feature type="transmembrane region" description="Helical" evidence="1">
    <location>
        <begin position="70"/>
        <end position="87"/>
    </location>
</feature>
<proteinExistence type="predicted"/>
<dbReference type="GO" id="GO:0016301">
    <property type="term" value="F:kinase activity"/>
    <property type="evidence" value="ECO:0007669"/>
    <property type="project" value="UniProtKB-KW"/>
</dbReference>
<accession>A0ABS8PJS4</accession>
<keyword evidence="4" id="KW-1185">Reference proteome</keyword>
<dbReference type="InterPro" id="IPR010559">
    <property type="entry name" value="Sig_transdc_His_kin_internal"/>
</dbReference>
<dbReference type="SUPFAM" id="SSF55874">
    <property type="entry name" value="ATPase domain of HSP90 chaperone/DNA topoisomerase II/histidine kinase"/>
    <property type="match status" value="1"/>
</dbReference>
<dbReference type="InterPro" id="IPR036890">
    <property type="entry name" value="HATPase_C_sf"/>
</dbReference>
<evidence type="ECO:0000313" key="3">
    <source>
        <dbReference type="EMBL" id="MCD2421231.1"/>
    </source>
</evidence>
<evidence type="ECO:0000259" key="2">
    <source>
        <dbReference type="Pfam" id="PF06580"/>
    </source>
</evidence>
<comment type="caution">
    <text evidence="3">The sequence shown here is derived from an EMBL/GenBank/DDBJ whole genome shotgun (WGS) entry which is preliminary data.</text>
</comment>
<name>A0ABS8PJS4_9BACT</name>
<feature type="transmembrane region" description="Helical" evidence="1">
    <location>
        <begin position="107"/>
        <end position="126"/>
    </location>
</feature>
<dbReference type="Proteomes" id="UP001199816">
    <property type="component" value="Unassembled WGS sequence"/>
</dbReference>
<organism evidence="3 4">
    <name type="scientific">Niabella pedocola</name>
    <dbReference type="NCBI Taxonomy" id="1752077"/>
    <lineage>
        <taxon>Bacteria</taxon>
        <taxon>Pseudomonadati</taxon>
        <taxon>Bacteroidota</taxon>
        <taxon>Chitinophagia</taxon>
        <taxon>Chitinophagales</taxon>
        <taxon>Chitinophagaceae</taxon>
        <taxon>Niabella</taxon>
    </lineage>
</organism>
<keyword evidence="3" id="KW-0418">Kinase</keyword>
<dbReference type="RefSeq" id="WP_231002067.1">
    <property type="nucleotide sequence ID" value="NZ_JAJNEC010000001.1"/>
</dbReference>
<protein>
    <submittedName>
        <fullName evidence="3">Histidine kinase</fullName>
    </submittedName>
</protein>
<dbReference type="Pfam" id="PF06580">
    <property type="entry name" value="His_kinase"/>
    <property type="match status" value="1"/>
</dbReference>
<keyword evidence="3" id="KW-0808">Transferase</keyword>
<sequence length="333" mass="38658">MNLRAQKYFVPGMHLLVWTVLYIIPFITIAGEPFGGLPRGYFPISNLFHIGIFYLNVYVLYPYLLTRKRWWLYIVCVFATVIISYQVKLLFLQQNPAFLLTEENRRIIFFAVIPFLLTGILFRLISDRVKFERLEKEARAQQLSSELKFLRSQMSPHFLFNMMTNMVALARQKSDILEPSLIRLSDLLRYMLYDSQNSRISIPNEADHLHNYIALQRLRFDNDVKINVAINVNNTDRQIEPMLLIPFVENAFKHGIGLVEDAFISIQLTEIENALTFDIANNYSENSGSKDKNSGIGLTNVKNRLQLLYPARHELVITDSGHIFAVHLKLTLI</sequence>
<dbReference type="InterPro" id="IPR050640">
    <property type="entry name" value="Bact_2-comp_sensor_kinase"/>
</dbReference>
<feature type="transmembrane region" description="Helical" evidence="1">
    <location>
        <begin position="42"/>
        <end position="63"/>
    </location>
</feature>
<gene>
    <name evidence="3" type="ORF">LQ567_00550</name>
</gene>
<evidence type="ECO:0000256" key="1">
    <source>
        <dbReference type="SAM" id="Phobius"/>
    </source>
</evidence>
<dbReference type="PANTHER" id="PTHR34220">
    <property type="entry name" value="SENSOR HISTIDINE KINASE YPDA"/>
    <property type="match status" value="1"/>
</dbReference>
<dbReference type="Gene3D" id="3.30.565.10">
    <property type="entry name" value="Histidine kinase-like ATPase, C-terminal domain"/>
    <property type="match status" value="1"/>
</dbReference>
<dbReference type="EMBL" id="JAJNEC010000001">
    <property type="protein sequence ID" value="MCD2421231.1"/>
    <property type="molecule type" value="Genomic_DNA"/>
</dbReference>
<keyword evidence="1" id="KW-0472">Membrane</keyword>
<keyword evidence="1" id="KW-1133">Transmembrane helix</keyword>
<reference evidence="3 4" key="1">
    <citation type="submission" date="2021-11" db="EMBL/GenBank/DDBJ databases">
        <title>Genomic of Niabella pedocola.</title>
        <authorList>
            <person name="Wu T."/>
        </authorList>
    </citation>
    <scope>NUCLEOTIDE SEQUENCE [LARGE SCALE GENOMIC DNA]</scope>
    <source>
        <strain evidence="3 4">JCM 31011</strain>
    </source>
</reference>
<feature type="domain" description="Signal transduction histidine kinase internal region" evidence="2">
    <location>
        <begin position="145"/>
        <end position="223"/>
    </location>
</feature>
<evidence type="ECO:0000313" key="4">
    <source>
        <dbReference type="Proteomes" id="UP001199816"/>
    </source>
</evidence>